<feature type="domain" description="tRNA pseudouridylate synthase B C-terminal" evidence="7">
    <location>
        <begin position="183"/>
        <end position="234"/>
    </location>
</feature>
<keyword evidence="9" id="KW-1185">Reference proteome</keyword>
<protein>
    <recommendedName>
        <fullName evidence="5">tRNA pseudouridine synthase B</fullName>
        <ecNumber evidence="5">5.4.99.25</ecNumber>
    </recommendedName>
    <alternativeName>
        <fullName evidence="5">tRNA pseudouridine(55) synthase</fullName>
        <shortName evidence="5">Psi55 synthase</shortName>
    </alternativeName>
    <alternativeName>
        <fullName evidence="5">tRNA pseudouridylate synthase</fullName>
    </alternativeName>
    <alternativeName>
        <fullName evidence="5">tRNA-uridine isomerase</fullName>
    </alternativeName>
</protein>
<accession>A0ABY6HJ74</accession>
<evidence type="ECO:0000256" key="5">
    <source>
        <dbReference type="HAMAP-Rule" id="MF_01080"/>
    </source>
</evidence>
<evidence type="ECO:0000259" key="7">
    <source>
        <dbReference type="Pfam" id="PF16198"/>
    </source>
</evidence>
<evidence type="ECO:0000313" key="9">
    <source>
        <dbReference type="Proteomes" id="UP001163550"/>
    </source>
</evidence>
<reference evidence="8" key="1">
    <citation type="submission" date="2021-11" db="EMBL/GenBank/DDBJ databases">
        <title>Isoprene-degrading acetogen.</title>
        <authorList>
            <person name="Yang Y."/>
            <person name="Jin H."/>
            <person name="Yan J."/>
        </authorList>
    </citation>
    <scope>NUCLEOTIDE SEQUENCE</scope>
    <source>
        <strain evidence="8">Berkeley</strain>
    </source>
</reference>
<dbReference type="EC" id="5.4.99.25" evidence="5"/>
<dbReference type="GO" id="GO:0160148">
    <property type="term" value="F:tRNA pseudouridine(55) synthase activity"/>
    <property type="evidence" value="ECO:0007669"/>
    <property type="project" value="UniProtKB-EC"/>
</dbReference>
<dbReference type="EMBL" id="CP087994">
    <property type="protein sequence ID" value="UYO64595.1"/>
    <property type="molecule type" value="Genomic_DNA"/>
</dbReference>
<comment type="catalytic activity">
    <reaction evidence="1 5">
        <text>uridine(55) in tRNA = pseudouridine(55) in tRNA</text>
        <dbReference type="Rhea" id="RHEA:42532"/>
        <dbReference type="Rhea" id="RHEA-COMP:10101"/>
        <dbReference type="Rhea" id="RHEA-COMP:10102"/>
        <dbReference type="ChEBI" id="CHEBI:65314"/>
        <dbReference type="ChEBI" id="CHEBI:65315"/>
        <dbReference type="EC" id="5.4.99.25"/>
    </reaction>
</comment>
<comment type="function">
    <text evidence="5">Responsible for synthesis of pseudouridine from uracil-55 in the psi GC loop of transfer RNAs.</text>
</comment>
<dbReference type="InterPro" id="IPR020103">
    <property type="entry name" value="PsdUridine_synth_cat_dom_sf"/>
</dbReference>
<dbReference type="InterPro" id="IPR014780">
    <property type="entry name" value="tRNA_psdUridine_synth_TruB"/>
</dbReference>
<dbReference type="HAMAP" id="MF_01080">
    <property type="entry name" value="TruB_bact"/>
    <property type="match status" value="1"/>
</dbReference>
<evidence type="ECO:0000256" key="3">
    <source>
        <dbReference type="ARBA" id="ARBA00022694"/>
    </source>
</evidence>
<name>A0ABY6HJ74_9FIRM</name>
<feature type="domain" description="Pseudouridine synthase II N-terminal" evidence="6">
    <location>
        <begin position="33"/>
        <end position="182"/>
    </location>
</feature>
<dbReference type="Gene3D" id="3.30.2350.10">
    <property type="entry name" value="Pseudouridine synthase"/>
    <property type="match status" value="1"/>
</dbReference>
<keyword evidence="4 5" id="KW-0413">Isomerase</keyword>
<dbReference type="SUPFAM" id="SSF55120">
    <property type="entry name" value="Pseudouridine synthase"/>
    <property type="match status" value="1"/>
</dbReference>
<dbReference type="Pfam" id="PF16198">
    <property type="entry name" value="TruB_C_2"/>
    <property type="match status" value="1"/>
</dbReference>
<dbReference type="InterPro" id="IPR002501">
    <property type="entry name" value="PsdUridine_synth_N"/>
</dbReference>
<gene>
    <name evidence="5 8" type="primary">truB</name>
    <name evidence="8" type="ORF">LNN31_09280</name>
</gene>
<evidence type="ECO:0000313" key="8">
    <source>
        <dbReference type="EMBL" id="UYO64595.1"/>
    </source>
</evidence>
<evidence type="ECO:0000256" key="4">
    <source>
        <dbReference type="ARBA" id="ARBA00023235"/>
    </source>
</evidence>
<dbReference type="CDD" id="cd02573">
    <property type="entry name" value="PseudoU_synth_EcTruB"/>
    <property type="match status" value="1"/>
</dbReference>
<comment type="similarity">
    <text evidence="2 5">Belongs to the pseudouridine synthase TruB family. Type 1 subfamily.</text>
</comment>
<dbReference type="Pfam" id="PF01509">
    <property type="entry name" value="TruB_N"/>
    <property type="match status" value="1"/>
</dbReference>
<dbReference type="PANTHER" id="PTHR13767:SF2">
    <property type="entry name" value="PSEUDOURIDYLATE SYNTHASE TRUB1"/>
    <property type="match status" value="1"/>
</dbReference>
<evidence type="ECO:0000259" key="6">
    <source>
        <dbReference type="Pfam" id="PF01509"/>
    </source>
</evidence>
<evidence type="ECO:0000256" key="1">
    <source>
        <dbReference type="ARBA" id="ARBA00000385"/>
    </source>
</evidence>
<dbReference type="PANTHER" id="PTHR13767">
    <property type="entry name" value="TRNA-PSEUDOURIDINE SYNTHASE"/>
    <property type="match status" value="1"/>
</dbReference>
<keyword evidence="3 5" id="KW-0819">tRNA processing</keyword>
<organism evidence="8 9">
    <name type="scientific">Acetobacterium wieringae</name>
    <dbReference type="NCBI Taxonomy" id="52694"/>
    <lineage>
        <taxon>Bacteria</taxon>
        <taxon>Bacillati</taxon>
        <taxon>Bacillota</taxon>
        <taxon>Clostridia</taxon>
        <taxon>Eubacteriales</taxon>
        <taxon>Eubacteriaceae</taxon>
        <taxon>Acetobacterium</taxon>
    </lineage>
</organism>
<sequence length="310" mass="34977">MQIKMEKLNSLNGYLNVNKEPGMTSHDVVFKARKLLKTKKIGHTGTLDPEAQGVLVLCVGQATKMVEYITDHEKVYEAEVILGLATDSCDLSGTIVDKSEKRIDARAFEAILSQFTGDISQQPPIYSAIRVNGKKLYHYARNGETVEIPERDVHITEIRLLNFDEAAQKARMMVTCSKGTYIRSLCRDIGAALRTLGCMGQLIRHQVGRFTLSDALTLSQIEKRISQEAPESLLYPLAYSMDGYRRVSATDQGRRFLLNGNKLFQWNLRESLDDFYPGETLRLYDGNQLIGMGRYVINDEGNYIKPTKLL</sequence>
<dbReference type="RefSeq" id="WP_228879730.1">
    <property type="nucleotide sequence ID" value="NZ_CABIIK010000015.1"/>
</dbReference>
<dbReference type="Proteomes" id="UP001163550">
    <property type="component" value="Chromosome"/>
</dbReference>
<evidence type="ECO:0000256" key="2">
    <source>
        <dbReference type="ARBA" id="ARBA00005642"/>
    </source>
</evidence>
<dbReference type="NCBIfam" id="TIGR00431">
    <property type="entry name" value="TruB"/>
    <property type="match status" value="1"/>
</dbReference>
<proteinExistence type="inferred from homology"/>
<feature type="active site" description="Nucleophile" evidence="5">
    <location>
        <position position="48"/>
    </location>
</feature>
<dbReference type="InterPro" id="IPR032819">
    <property type="entry name" value="TruB_C"/>
</dbReference>